<comment type="caution">
    <text evidence="1">The sequence shown here is derived from an EMBL/GenBank/DDBJ whole genome shotgun (WGS) entry which is preliminary data.</text>
</comment>
<protein>
    <submittedName>
        <fullName evidence="1">Uncharacterized protein</fullName>
    </submittedName>
</protein>
<name>A0A6L2J2I6_TANCI</name>
<sequence>MAGISLLMDLMRKNPSVNGQALHSTGLYSATIDATSAATYAATDTPFPSRSLYGFGGRRVAYCDAVATAPLLTKDYLTSLQAASETVFLRDTKEYDIQLKPLFSAFRFSPFVSTAFRCSLMFFLPLLESSLQDSSNVPLHDLVDEYQHVDYVVPLKMTVKQILLETSVVTTRRVLERLVVHNFSQRVAWKLIKDVPKSAVRKANRGMPFYMYFVRVCRTTFRGHFLGYAASWLVQVGIECYNFVRDISKKVDDIDVDAKHKRAKVLGERVYYVSVGCCLSLVSASIGAGMTATLFRPSFGQSTTKNTPRFDNHQMAGSTGGLISAAAVAASLPFAYRPLFGVEIGVKLQDHDISCSIAKGKQPGFVFGG</sequence>
<proteinExistence type="predicted"/>
<dbReference type="EMBL" id="BKCJ010000134">
    <property type="protein sequence ID" value="GEU30175.1"/>
    <property type="molecule type" value="Genomic_DNA"/>
</dbReference>
<accession>A0A6L2J2I6</accession>
<dbReference type="PANTHER" id="PTHR36074">
    <property type="entry name" value="ISOPENTENYL-DIPHOSPHATE DELTA-ISOMERASE"/>
    <property type="match status" value="1"/>
</dbReference>
<organism evidence="1">
    <name type="scientific">Tanacetum cinerariifolium</name>
    <name type="common">Dalmatian daisy</name>
    <name type="synonym">Chrysanthemum cinerariifolium</name>
    <dbReference type="NCBI Taxonomy" id="118510"/>
    <lineage>
        <taxon>Eukaryota</taxon>
        <taxon>Viridiplantae</taxon>
        <taxon>Streptophyta</taxon>
        <taxon>Embryophyta</taxon>
        <taxon>Tracheophyta</taxon>
        <taxon>Spermatophyta</taxon>
        <taxon>Magnoliopsida</taxon>
        <taxon>eudicotyledons</taxon>
        <taxon>Gunneridae</taxon>
        <taxon>Pentapetalae</taxon>
        <taxon>asterids</taxon>
        <taxon>campanulids</taxon>
        <taxon>Asterales</taxon>
        <taxon>Asteraceae</taxon>
        <taxon>Asteroideae</taxon>
        <taxon>Anthemideae</taxon>
        <taxon>Anthemidinae</taxon>
        <taxon>Tanacetum</taxon>
    </lineage>
</organism>
<dbReference type="PANTHER" id="PTHR36074:SF1">
    <property type="entry name" value="ISOPENTENYL-DIPHOSPHATE DELTA-ISOMERASE"/>
    <property type="match status" value="1"/>
</dbReference>
<gene>
    <name evidence="1" type="ORF">Tci_002153</name>
</gene>
<dbReference type="AlphaFoldDB" id="A0A6L2J2I6"/>
<reference evidence="1" key="1">
    <citation type="journal article" date="2019" name="Sci. Rep.">
        <title>Draft genome of Tanacetum cinerariifolium, the natural source of mosquito coil.</title>
        <authorList>
            <person name="Yamashiro T."/>
            <person name="Shiraishi A."/>
            <person name="Satake H."/>
            <person name="Nakayama K."/>
        </authorList>
    </citation>
    <scope>NUCLEOTIDE SEQUENCE</scope>
</reference>
<evidence type="ECO:0000313" key="1">
    <source>
        <dbReference type="EMBL" id="GEU30175.1"/>
    </source>
</evidence>